<dbReference type="CDD" id="cd08995">
    <property type="entry name" value="GH32_EcAec43-like"/>
    <property type="match status" value="1"/>
</dbReference>
<dbReference type="RefSeq" id="WP_171156620.1">
    <property type="nucleotide sequence ID" value="NZ_JABENB010000002.1"/>
</dbReference>
<dbReference type="GO" id="GO:0004564">
    <property type="term" value="F:beta-fructofuranosidase activity"/>
    <property type="evidence" value="ECO:0007669"/>
    <property type="project" value="UniProtKB-EC"/>
</dbReference>
<feature type="domain" description="Glycosyl hydrolase family 32 C-terminal" evidence="7">
    <location>
        <begin position="344"/>
        <end position="471"/>
    </location>
</feature>
<evidence type="ECO:0000256" key="2">
    <source>
        <dbReference type="ARBA" id="ARBA00012758"/>
    </source>
</evidence>
<comment type="caution">
    <text evidence="8">The sequence shown here is derived from an EMBL/GenBank/DDBJ whole genome shotgun (WGS) entry which is preliminary data.</text>
</comment>
<dbReference type="PANTHER" id="PTHR43101:SF1">
    <property type="entry name" value="BETA-FRUCTOSIDASE"/>
    <property type="match status" value="1"/>
</dbReference>
<reference evidence="8 9" key="1">
    <citation type="submission" date="2020-05" db="EMBL/GenBank/DDBJ databases">
        <title>Flexivirga sp. ID2601S isolated from air conditioner.</title>
        <authorList>
            <person name="Kim D.H."/>
        </authorList>
    </citation>
    <scope>NUCLEOTIDE SEQUENCE [LARGE SCALE GENOMIC DNA]</scope>
    <source>
        <strain evidence="8 9">ID2601S</strain>
    </source>
</reference>
<dbReference type="AlphaFoldDB" id="A0A849AIY7"/>
<dbReference type="SUPFAM" id="SSF75005">
    <property type="entry name" value="Arabinanase/levansucrase/invertase"/>
    <property type="match status" value="1"/>
</dbReference>
<dbReference type="Pfam" id="PF00251">
    <property type="entry name" value="Glyco_hydro_32N"/>
    <property type="match status" value="1"/>
</dbReference>
<gene>
    <name evidence="8" type="ORF">HJ588_14080</name>
</gene>
<dbReference type="EMBL" id="JABENB010000002">
    <property type="protein sequence ID" value="NNG40395.1"/>
    <property type="molecule type" value="Genomic_DNA"/>
</dbReference>
<keyword evidence="4 5" id="KW-0326">Glycosidase</keyword>
<evidence type="ECO:0000259" key="7">
    <source>
        <dbReference type="Pfam" id="PF08244"/>
    </source>
</evidence>
<dbReference type="GO" id="GO:0005975">
    <property type="term" value="P:carbohydrate metabolic process"/>
    <property type="evidence" value="ECO:0007669"/>
    <property type="project" value="InterPro"/>
</dbReference>
<dbReference type="SMART" id="SM00640">
    <property type="entry name" value="Glyco_32"/>
    <property type="match status" value="1"/>
</dbReference>
<dbReference type="Pfam" id="PF08244">
    <property type="entry name" value="Glyco_hydro_32C"/>
    <property type="match status" value="1"/>
</dbReference>
<evidence type="ECO:0000256" key="1">
    <source>
        <dbReference type="ARBA" id="ARBA00009902"/>
    </source>
</evidence>
<evidence type="ECO:0000313" key="9">
    <source>
        <dbReference type="Proteomes" id="UP000557772"/>
    </source>
</evidence>
<protein>
    <recommendedName>
        <fullName evidence="2">beta-fructofuranosidase</fullName>
        <ecNumber evidence="2">3.2.1.26</ecNumber>
    </recommendedName>
</protein>
<dbReference type="InterPro" id="IPR023296">
    <property type="entry name" value="Glyco_hydro_beta-prop_sf"/>
</dbReference>
<keyword evidence="3 5" id="KW-0378">Hydrolase</keyword>
<dbReference type="Gene3D" id="2.60.120.560">
    <property type="entry name" value="Exo-inulinase, domain 1"/>
    <property type="match status" value="1"/>
</dbReference>
<dbReference type="InterPro" id="IPR051214">
    <property type="entry name" value="GH32_Enzymes"/>
</dbReference>
<dbReference type="InterPro" id="IPR013189">
    <property type="entry name" value="Glyco_hydro_32_C"/>
</dbReference>
<dbReference type="SUPFAM" id="SSF49899">
    <property type="entry name" value="Concanavalin A-like lectins/glucanases"/>
    <property type="match status" value="1"/>
</dbReference>
<dbReference type="EC" id="3.2.1.26" evidence="2"/>
<dbReference type="InterPro" id="IPR013320">
    <property type="entry name" value="ConA-like_dom_sf"/>
</dbReference>
<dbReference type="InterPro" id="IPR001362">
    <property type="entry name" value="Glyco_hydro_32"/>
</dbReference>
<feature type="domain" description="Glycosyl hydrolase family 32 N-terminal" evidence="6">
    <location>
        <begin position="7"/>
        <end position="287"/>
    </location>
</feature>
<evidence type="ECO:0000256" key="5">
    <source>
        <dbReference type="RuleBase" id="RU362110"/>
    </source>
</evidence>
<dbReference type="Gene3D" id="2.115.10.20">
    <property type="entry name" value="Glycosyl hydrolase domain, family 43"/>
    <property type="match status" value="1"/>
</dbReference>
<organism evidence="8 9">
    <name type="scientific">Flexivirga aerilata</name>
    <dbReference type="NCBI Taxonomy" id="1656889"/>
    <lineage>
        <taxon>Bacteria</taxon>
        <taxon>Bacillati</taxon>
        <taxon>Actinomycetota</taxon>
        <taxon>Actinomycetes</taxon>
        <taxon>Micrococcales</taxon>
        <taxon>Dermacoccaceae</taxon>
        <taxon>Flexivirga</taxon>
    </lineage>
</organism>
<dbReference type="InterPro" id="IPR013148">
    <property type="entry name" value="Glyco_hydro_32_N"/>
</dbReference>
<accession>A0A849AIY7</accession>
<evidence type="ECO:0000313" key="8">
    <source>
        <dbReference type="EMBL" id="NNG40395.1"/>
    </source>
</evidence>
<dbReference type="PANTHER" id="PTHR43101">
    <property type="entry name" value="BETA-FRUCTOSIDASE"/>
    <property type="match status" value="1"/>
</dbReference>
<evidence type="ECO:0000259" key="6">
    <source>
        <dbReference type="Pfam" id="PF00251"/>
    </source>
</evidence>
<evidence type="ECO:0000256" key="4">
    <source>
        <dbReference type="ARBA" id="ARBA00023295"/>
    </source>
</evidence>
<proteinExistence type="inferred from homology"/>
<sequence length="473" mass="52356">MTRPAFFQPVDGWVGDVIPAVAAGGDAVELYYLHDRRDPALGMPWHLATTSDFVTFTDRGEALSSGGSDAADLNAYTGCVVDGPDGCRHLFYTGQHPARLGADGRPLQLVMHATGDGTGGWVKHPGHTFGAGEGYETGDWRDPFVIRDDEHGVWRMLLAARHDKGPERRRGVIAQCVSRDLVHWESAEPFWDPRRFVTHECPDVFRWGDWWYLVFSEFSDSFATRYRMARTLDGPWLVPHHDTIDGRSFYAAKSVSYDGRRYLVGWIATREGDSDDGPWQWAGTMATLQLAQNADGTLRFALPDTLLASFDRPGQAGVPLTTLHAPDGYAAVVGSAPLPRQGLLRVTLEIAAGTTECGLLLRATDDGDQAHAIRLEPKRNRLVQDRWPRRRTGGEQWQISGDVPHLIETERPVALPAGAHTLDVVFDGSAVQVCIDDSVTLSTRMYDERGDRVGIFVGEGTVTITDFQLYERN</sequence>
<keyword evidence="9" id="KW-1185">Reference proteome</keyword>
<comment type="similarity">
    <text evidence="1 5">Belongs to the glycosyl hydrolase 32 family.</text>
</comment>
<evidence type="ECO:0000256" key="3">
    <source>
        <dbReference type="ARBA" id="ARBA00022801"/>
    </source>
</evidence>
<dbReference type="Proteomes" id="UP000557772">
    <property type="component" value="Unassembled WGS sequence"/>
</dbReference>
<name>A0A849AIY7_9MICO</name>